<comment type="caution">
    <text evidence="3">The sequence shown here is derived from an EMBL/GenBank/DDBJ whole genome shotgun (WGS) entry which is preliminary data.</text>
</comment>
<proteinExistence type="predicted"/>
<feature type="compositionally biased region" description="Basic and acidic residues" evidence="1">
    <location>
        <begin position="83"/>
        <end position="94"/>
    </location>
</feature>
<protein>
    <submittedName>
        <fullName evidence="3">Uncharacterized protein</fullName>
    </submittedName>
</protein>
<dbReference type="AlphaFoldDB" id="A0A4Y9ZZS2"/>
<dbReference type="OrthoDB" id="3265563at2759"/>
<reference evidence="3 4" key="1">
    <citation type="submission" date="2019-02" db="EMBL/GenBank/DDBJ databases">
        <title>Genome sequencing of the rare red list fungi Hericium alpestre (H. flagellum).</title>
        <authorList>
            <person name="Buettner E."/>
            <person name="Kellner H."/>
        </authorList>
    </citation>
    <scope>NUCLEOTIDE SEQUENCE [LARGE SCALE GENOMIC DNA]</scope>
    <source>
        <strain evidence="3 4">DSM 108284</strain>
    </source>
</reference>
<keyword evidence="4" id="KW-1185">Reference proteome</keyword>
<feature type="transmembrane region" description="Helical" evidence="2">
    <location>
        <begin position="6"/>
        <end position="22"/>
    </location>
</feature>
<feature type="region of interest" description="Disordered" evidence="1">
    <location>
        <begin position="83"/>
        <end position="122"/>
    </location>
</feature>
<keyword evidence="2" id="KW-0812">Transmembrane</keyword>
<gene>
    <name evidence="3" type="ORF">EWM64_g4349</name>
</gene>
<accession>A0A4Y9ZZS2</accession>
<evidence type="ECO:0000256" key="1">
    <source>
        <dbReference type="SAM" id="MobiDB-lite"/>
    </source>
</evidence>
<evidence type="ECO:0000313" key="4">
    <source>
        <dbReference type="Proteomes" id="UP000298061"/>
    </source>
</evidence>
<evidence type="ECO:0000313" key="3">
    <source>
        <dbReference type="EMBL" id="TFY79660.1"/>
    </source>
</evidence>
<dbReference type="Proteomes" id="UP000298061">
    <property type="component" value="Unassembled WGS sequence"/>
</dbReference>
<evidence type="ECO:0000256" key="2">
    <source>
        <dbReference type="SAM" id="Phobius"/>
    </source>
</evidence>
<organism evidence="3 4">
    <name type="scientific">Hericium alpestre</name>
    <dbReference type="NCBI Taxonomy" id="135208"/>
    <lineage>
        <taxon>Eukaryota</taxon>
        <taxon>Fungi</taxon>
        <taxon>Dikarya</taxon>
        <taxon>Basidiomycota</taxon>
        <taxon>Agaricomycotina</taxon>
        <taxon>Agaricomycetes</taxon>
        <taxon>Russulales</taxon>
        <taxon>Hericiaceae</taxon>
        <taxon>Hericium</taxon>
    </lineage>
</organism>
<sequence>MYSVSLIVMVAVWFTAPLYMPIPEYAMRQIMGIAPTLIIVRLGLGKGVESTIKQLSASRMSEVLTPASRGLSFAQWPDVESHHDSHLIREKPSNDEMNDGPMSVEEVSVSDRVPGSPPVECAELHGLNTYAHSRSGSE</sequence>
<dbReference type="EMBL" id="SFCI01000462">
    <property type="protein sequence ID" value="TFY79660.1"/>
    <property type="molecule type" value="Genomic_DNA"/>
</dbReference>
<keyword evidence="2" id="KW-0472">Membrane</keyword>
<name>A0A4Y9ZZS2_9AGAM</name>
<keyword evidence="2" id="KW-1133">Transmembrane helix</keyword>